<dbReference type="InterPro" id="IPR037383">
    <property type="entry name" value="CCDC87"/>
</dbReference>
<feature type="compositionally biased region" description="Polar residues" evidence="2">
    <location>
        <begin position="230"/>
        <end position="239"/>
    </location>
</feature>
<name>A0A6P8GL89_CLUHA</name>
<keyword evidence="1" id="KW-0175">Coiled coil</keyword>
<evidence type="ECO:0000313" key="3">
    <source>
        <dbReference type="Proteomes" id="UP000515152"/>
    </source>
</evidence>
<gene>
    <name evidence="4" type="primary">ccdc87</name>
</gene>
<dbReference type="OrthoDB" id="67750at2759"/>
<dbReference type="KEGG" id="char:105900668"/>
<feature type="region of interest" description="Disordered" evidence="2">
    <location>
        <begin position="679"/>
        <end position="711"/>
    </location>
</feature>
<evidence type="ECO:0000256" key="1">
    <source>
        <dbReference type="SAM" id="Coils"/>
    </source>
</evidence>
<protein>
    <submittedName>
        <fullName evidence="4">Coiled-coil domain-containing protein 87 isoform X1</fullName>
    </submittedName>
</protein>
<dbReference type="Gene3D" id="1.20.58.1520">
    <property type="match status" value="1"/>
</dbReference>
<dbReference type="AlphaFoldDB" id="A0A6P8GL89"/>
<organism evidence="3 4">
    <name type="scientific">Clupea harengus</name>
    <name type="common">Atlantic herring</name>
    <dbReference type="NCBI Taxonomy" id="7950"/>
    <lineage>
        <taxon>Eukaryota</taxon>
        <taxon>Metazoa</taxon>
        <taxon>Chordata</taxon>
        <taxon>Craniata</taxon>
        <taxon>Vertebrata</taxon>
        <taxon>Euteleostomi</taxon>
        <taxon>Actinopterygii</taxon>
        <taxon>Neopterygii</taxon>
        <taxon>Teleostei</taxon>
        <taxon>Clupei</taxon>
        <taxon>Clupeiformes</taxon>
        <taxon>Clupeoidei</taxon>
        <taxon>Clupeidae</taxon>
        <taxon>Clupea</taxon>
    </lineage>
</organism>
<proteinExistence type="predicted"/>
<evidence type="ECO:0000256" key="2">
    <source>
        <dbReference type="SAM" id="MobiDB-lite"/>
    </source>
</evidence>
<sequence length="997" mass="114842">MDWKKENMIAQINSAERLKERVQLPQQQGDILPMTQMESYARNAQQRYWKMSLFFQHDSQEDQEKALDTADSVLQDGRAIPSSLPELCFQMQQRIKKFALLPTSQEDQEALEAVMVSELGMIWQDLRSPKPDATLTLSENRVLLRETFAEVLDLCEELYLSYLHLQHSLRRRAVFTDSANRSRLAAQMASDCTSVLNVHSIRRGLSTGIKAERKARTSADTQKAGAVHQGQATDTSTTPDRMMLSLHKGKHKQHKVSIQKDIAEITEKIGEFNLEYVYDLMPYRLDTIRDFHRNQDEKKGPDEDLPTVPTEGEVSAVFDGFFTRLKGCTSMPDLSRETLLDELEIEAPPPRPRSPMVLLALRRPVVQKQTLSPADDLKRLLQDDSSLETVDPDVDIPPLIKARSYKSSVKLQKLQAVLQRLTDKRECLAKSRAPLKGPEYPQADVVSVPISCQATARMAGPRVSDRVQTEKIHISVFPPVYNDIKREIDGSSVKWMDRNLFDGDEIKELCKTLSKCLMSQYLSFQDDPLIEPCVTQPKLSTRKMTPNSLMNAALKNSISSRKRAEAPMDHKKPLEVMSRAYAAWFQWWRSHLSLDDYLKHITSQELDYLAVVFQLHATEVKKDSEEDKIKALQQQKDEKKRARTKKMEALKRMKQEYVTGVWNVNTVLFGGLWNEPVLEEDDSPGKKEAPEGKERNALFRDPSEVTEPANAEQLKERLERLWTVLCLPDALRLDMAIKYSSHAYRDQLEKVQFKYSSHAYRDQLEKRRYSSNTAPTHTGTSWRREGTVQIQLPRIQGPAGEEKVQFKYSSHAYRDQLEKAVIAWEQAAHLIQLRETVLSKLELFEWEASDPHRFFHQGYRGTAVARMEESKQREALDSQISSLEKELTKILSVLSDCFRDTVTYKGRPYREKMRWDRVEMLYWLQQERRVQSLERVVTKKDVLPARLPPLELAQQYRVAQPTLQGCIPKDEVLLYGDKPKPALSVSHIQLCFQSKLE</sequence>
<accession>A0A6P8GL89</accession>
<dbReference type="GeneID" id="105900668"/>
<feature type="region of interest" description="Disordered" evidence="2">
    <location>
        <begin position="211"/>
        <end position="239"/>
    </location>
</feature>
<evidence type="ECO:0000313" key="4">
    <source>
        <dbReference type="RefSeq" id="XP_031438356.1"/>
    </source>
</evidence>
<dbReference type="CTD" id="55231"/>
<dbReference type="RefSeq" id="XP_031438356.1">
    <property type="nucleotide sequence ID" value="XM_031582496.2"/>
</dbReference>
<keyword evidence="3" id="KW-1185">Reference proteome</keyword>
<feature type="compositionally biased region" description="Basic and acidic residues" evidence="2">
    <location>
        <begin position="683"/>
        <end position="703"/>
    </location>
</feature>
<feature type="coiled-coil region" evidence="1">
    <location>
        <begin position="615"/>
        <end position="656"/>
    </location>
</feature>
<dbReference type="Proteomes" id="UP000515152">
    <property type="component" value="Chromosome 16"/>
</dbReference>
<dbReference type="PANTHER" id="PTHR16078:SF1">
    <property type="entry name" value="COILED-COIL DOMAIN-CONTAINING PROTEIN 87"/>
    <property type="match status" value="1"/>
</dbReference>
<reference evidence="4" key="1">
    <citation type="submission" date="2025-08" db="UniProtKB">
        <authorList>
            <consortium name="RefSeq"/>
        </authorList>
    </citation>
    <scope>IDENTIFICATION</scope>
</reference>
<dbReference type="PANTHER" id="PTHR16078">
    <property type="entry name" value="COILED-COIL DOMAIN-CONTAINING PROTEIN 87"/>
    <property type="match status" value="1"/>
</dbReference>